<evidence type="ECO:0000313" key="1">
    <source>
        <dbReference type="EMBL" id="OIV35875.1"/>
    </source>
</evidence>
<gene>
    <name evidence="1" type="ORF">BIV57_19355</name>
</gene>
<dbReference type="EMBL" id="MLCF01000127">
    <property type="protein sequence ID" value="OIV35875.1"/>
    <property type="molecule type" value="Genomic_DNA"/>
</dbReference>
<proteinExistence type="predicted"/>
<accession>A0A1J7BB49</accession>
<reference evidence="1 2" key="1">
    <citation type="submission" date="2016-10" db="EMBL/GenBank/DDBJ databases">
        <title>Genome sequence of Streptomyces gilvigriseus MUSC 26.</title>
        <authorList>
            <person name="Lee L.-H."/>
            <person name="Ser H.-L."/>
        </authorList>
    </citation>
    <scope>NUCLEOTIDE SEQUENCE [LARGE SCALE GENOMIC DNA]</scope>
    <source>
        <strain evidence="1 2">MUSC 26</strain>
    </source>
</reference>
<dbReference type="RefSeq" id="WP_071658181.1">
    <property type="nucleotide sequence ID" value="NZ_MLCF01000127.1"/>
</dbReference>
<protein>
    <submittedName>
        <fullName evidence="1">Uncharacterized protein</fullName>
    </submittedName>
</protein>
<comment type="caution">
    <text evidence="1">The sequence shown here is derived from an EMBL/GenBank/DDBJ whole genome shotgun (WGS) entry which is preliminary data.</text>
</comment>
<dbReference type="OrthoDB" id="3214269at2"/>
<name>A0A1J7BB49_9ACTN</name>
<evidence type="ECO:0000313" key="2">
    <source>
        <dbReference type="Proteomes" id="UP000243342"/>
    </source>
</evidence>
<dbReference type="Proteomes" id="UP000243342">
    <property type="component" value="Unassembled WGS sequence"/>
</dbReference>
<dbReference type="STRING" id="1428644.BIV57_19355"/>
<sequence>MLERRTPHEELVDHLVRTTPLRRGEALRVVMDVLAYFDESVEEFVRRRHRELQARGLTNPEIFAVIGEELPHRAVAAPGLSARQLRRIVYG</sequence>
<dbReference type="AlphaFoldDB" id="A0A1J7BB49"/>
<keyword evidence="2" id="KW-1185">Reference proteome</keyword>
<organism evidence="1 2">
    <name type="scientific">Mangrovactinospora gilvigrisea</name>
    <dbReference type="NCBI Taxonomy" id="1428644"/>
    <lineage>
        <taxon>Bacteria</taxon>
        <taxon>Bacillati</taxon>
        <taxon>Actinomycetota</taxon>
        <taxon>Actinomycetes</taxon>
        <taxon>Kitasatosporales</taxon>
        <taxon>Streptomycetaceae</taxon>
        <taxon>Mangrovactinospora</taxon>
    </lineage>
</organism>